<keyword evidence="2" id="KW-1185">Reference proteome</keyword>
<name>A0ABQ8Q026_9AGAR</name>
<evidence type="ECO:0000313" key="1">
    <source>
        <dbReference type="EMBL" id="KAJ3991036.1"/>
    </source>
</evidence>
<protein>
    <submittedName>
        <fullName evidence="1">Uncharacterized protein</fullName>
    </submittedName>
</protein>
<sequence length="218" mass="24308">MQIHFLQFVFPNLLVLGIFSSAINAAIAGSLALHANNQATIIAIDIELIRYPHVGKNPIATQTDRNNHLIPPPAVDEFHKPVAQPIDKYGKEVKPPSVDEDWHLCIGGYCLALIFDVSPQHLKKVLIMSWDDDMADKGYYIGLGKVTFQNRGHMLSVIKWFQKGLVEAKKPGSNLEYLNAIMDEFKRLGAPGKGIKDEIQRDVWVGYFEAMRSVGGKA</sequence>
<evidence type="ECO:0000313" key="2">
    <source>
        <dbReference type="Proteomes" id="UP001163828"/>
    </source>
</evidence>
<dbReference type="Proteomes" id="UP001163828">
    <property type="component" value="Unassembled WGS sequence"/>
</dbReference>
<reference evidence="1" key="1">
    <citation type="submission" date="2022-08" db="EMBL/GenBank/DDBJ databases">
        <authorList>
            <consortium name="DOE Joint Genome Institute"/>
            <person name="Min B."/>
            <person name="Riley R."/>
            <person name="Sierra-Patev S."/>
            <person name="Naranjo-Ortiz M."/>
            <person name="Looney B."/>
            <person name="Konkel Z."/>
            <person name="Slot J.C."/>
            <person name="Sakamoto Y."/>
            <person name="Steenwyk J.L."/>
            <person name="Rokas A."/>
            <person name="Carro J."/>
            <person name="Camarero S."/>
            <person name="Ferreira P."/>
            <person name="Molpeceres G."/>
            <person name="Ruiz-Duenas F.J."/>
            <person name="Serrano A."/>
            <person name="Henrissat B."/>
            <person name="Drula E."/>
            <person name="Hughes K.W."/>
            <person name="Mata J.L."/>
            <person name="Ishikawa N.K."/>
            <person name="Vargas-Isla R."/>
            <person name="Ushijima S."/>
            <person name="Smith C.A."/>
            <person name="Ahrendt S."/>
            <person name="Andreopoulos W."/>
            <person name="He G."/>
            <person name="Labutti K."/>
            <person name="Lipzen A."/>
            <person name="Ng V."/>
            <person name="Sandor L."/>
            <person name="Barry K."/>
            <person name="Martinez A.T."/>
            <person name="Xiao Y."/>
            <person name="Gibbons J.G."/>
            <person name="Terashima K."/>
            <person name="Hibbett D.S."/>
            <person name="Grigoriev I.V."/>
        </authorList>
    </citation>
    <scope>NUCLEOTIDE SEQUENCE</scope>
    <source>
        <strain evidence="1">TFB10827</strain>
    </source>
</reference>
<accession>A0ABQ8Q026</accession>
<gene>
    <name evidence="1" type="ORF">F5050DRAFT_1813070</name>
</gene>
<dbReference type="EMBL" id="MU791227">
    <property type="protein sequence ID" value="KAJ3991036.1"/>
    <property type="molecule type" value="Genomic_DNA"/>
</dbReference>
<comment type="caution">
    <text evidence="1">The sequence shown here is derived from an EMBL/GenBank/DDBJ whole genome shotgun (WGS) entry which is preliminary data.</text>
</comment>
<proteinExistence type="predicted"/>
<organism evidence="1 2">
    <name type="scientific">Lentinula boryana</name>
    <dbReference type="NCBI Taxonomy" id="40481"/>
    <lineage>
        <taxon>Eukaryota</taxon>
        <taxon>Fungi</taxon>
        <taxon>Dikarya</taxon>
        <taxon>Basidiomycota</taxon>
        <taxon>Agaricomycotina</taxon>
        <taxon>Agaricomycetes</taxon>
        <taxon>Agaricomycetidae</taxon>
        <taxon>Agaricales</taxon>
        <taxon>Marasmiineae</taxon>
        <taxon>Omphalotaceae</taxon>
        <taxon>Lentinula</taxon>
    </lineage>
</organism>